<evidence type="ECO:0000256" key="2">
    <source>
        <dbReference type="SAM" id="SignalP"/>
    </source>
</evidence>
<evidence type="ECO:0000313" key="4">
    <source>
        <dbReference type="Proteomes" id="UP000321945"/>
    </source>
</evidence>
<accession>A0A5C6YSE8</accession>
<dbReference type="SUPFAM" id="SSF48452">
    <property type="entry name" value="TPR-like"/>
    <property type="match status" value="2"/>
</dbReference>
<dbReference type="EMBL" id="VORU01000003">
    <property type="protein sequence ID" value="TXD69888.1"/>
    <property type="molecule type" value="Genomic_DNA"/>
</dbReference>
<evidence type="ECO:0000256" key="1">
    <source>
        <dbReference type="PROSITE-ProRule" id="PRU00339"/>
    </source>
</evidence>
<feature type="chain" id="PRO_5022890695" evidence="2">
    <location>
        <begin position="32"/>
        <end position="464"/>
    </location>
</feature>
<dbReference type="Gene3D" id="1.25.40.10">
    <property type="entry name" value="Tetratricopeptide repeat domain"/>
    <property type="match status" value="1"/>
</dbReference>
<dbReference type="Proteomes" id="UP000321945">
    <property type="component" value="Unassembled WGS sequence"/>
</dbReference>
<evidence type="ECO:0000313" key="3">
    <source>
        <dbReference type="EMBL" id="TXD69888.1"/>
    </source>
</evidence>
<feature type="repeat" description="TPR" evidence="1">
    <location>
        <begin position="339"/>
        <end position="372"/>
    </location>
</feature>
<keyword evidence="2" id="KW-0732">Signal</keyword>
<feature type="repeat" description="TPR" evidence="1">
    <location>
        <begin position="302"/>
        <end position="335"/>
    </location>
</feature>
<name>A0A5C6YSE8_9FLAO</name>
<keyword evidence="1" id="KW-0802">TPR repeat</keyword>
<sequence>MINTNNLNTMKTKFILLFSMALLAVTGNSFAQAPDDCTITLSYFTEPAKIKNYEAALPFYEKLIKECPNYNLAIYQYGVKMFEYFVEEKGDKSKLNDLIQAWELRLQNFPSQTKEGDVLSTIAQIKFDNNIGSKAEQFKAFDDAFKKHPADFTSGKSLYAYFSLAVDLQNSGEKDLQEIFSLYDVVISKIDTEKNSLASKLTPLMDKEEAGTAALTEKEQRAKDVYENNLGVYATVEESVNGKLGQLADCPNLIPLYEKDYEEKKNDIDWIKAASNRLDAKDCDSPLTNKLAVRLHELEPSSTSAYLLGKQAEAEGKASKALEYFNQAADLEKDNSKKARIYYSIAENYRKKGSFGTARNYYNKMLDAKPSAGIAYYKIGAMYSDSANNCGTSVFEKRAMYWLAADMMDKAARVDGTIAGNARAAASSYRARAPQASDIFSEGMAGKTVTFKCWVGGSVRVPNL</sequence>
<dbReference type="OrthoDB" id="1522899at2"/>
<dbReference type="PROSITE" id="PS50005">
    <property type="entry name" value="TPR"/>
    <property type="match status" value="2"/>
</dbReference>
<gene>
    <name evidence="3" type="ORF">ESV24_05485</name>
</gene>
<dbReference type="InterPro" id="IPR019734">
    <property type="entry name" value="TPR_rpt"/>
</dbReference>
<protein>
    <submittedName>
        <fullName evidence="3">Uncharacterized protein</fullName>
    </submittedName>
</protein>
<dbReference type="InterPro" id="IPR011990">
    <property type="entry name" value="TPR-like_helical_dom_sf"/>
</dbReference>
<feature type="signal peptide" evidence="2">
    <location>
        <begin position="1"/>
        <end position="31"/>
    </location>
</feature>
<dbReference type="AlphaFoldDB" id="A0A5C6YSE8"/>
<keyword evidence="4" id="KW-1185">Reference proteome</keyword>
<proteinExistence type="predicted"/>
<organism evidence="3 4">
    <name type="scientific">Aequorivita lipolytica</name>
    <dbReference type="NCBI Taxonomy" id="153267"/>
    <lineage>
        <taxon>Bacteria</taxon>
        <taxon>Pseudomonadati</taxon>
        <taxon>Bacteroidota</taxon>
        <taxon>Flavobacteriia</taxon>
        <taxon>Flavobacteriales</taxon>
        <taxon>Flavobacteriaceae</taxon>
        <taxon>Aequorivita</taxon>
    </lineage>
</organism>
<reference evidence="3 4" key="1">
    <citation type="submission" date="2019-08" db="EMBL/GenBank/DDBJ databases">
        <title>Genome of Aequorivita lipolytica Y10-2 (type strain).</title>
        <authorList>
            <person name="Bowman J.P."/>
        </authorList>
    </citation>
    <scope>NUCLEOTIDE SEQUENCE [LARGE SCALE GENOMIC DNA]</scope>
    <source>
        <strain evidence="3 4">Y10-2</strain>
    </source>
</reference>
<dbReference type="SMART" id="SM00028">
    <property type="entry name" value="TPR"/>
    <property type="match status" value="2"/>
</dbReference>
<comment type="caution">
    <text evidence="3">The sequence shown here is derived from an EMBL/GenBank/DDBJ whole genome shotgun (WGS) entry which is preliminary data.</text>
</comment>